<dbReference type="Gene3D" id="1.20.120.1490">
    <property type="match status" value="1"/>
</dbReference>
<evidence type="ECO:0000313" key="2">
    <source>
        <dbReference type="EMBL" id="SDO72111.1"/>
    </source>
</evidence>
<evidence type="ECO:0000313" key="3">
    <source>
        <dbReference type="Proteomes" id="UP000199073"/>
    </source>
</evidence>
<feature type="signal peptide" evidence="1">
    <location>
        <begin position="1"/>
        <end position="21"/>
    </location>
</feature>
<dbReference type="OrthoDB" id="9952649at2"/>
<reference evidence="2 3" key="1">
    <citation type="submission" date="2016-10" db="EMBL/GenBank/DDBJ databases">
        <authorList>
            <person name="de Groot N.N."/>
        </authorList>
    </citation>
    <scope>NUCLEOTIDE SEQUENCE [LARGE SCALE GENOMIC DNA]</scope>
    <source>
        <strain evidence="2 3">DSM 12130</strain>
    </source>
</reference>
<gene>
    <name evidence="2" type="ORF">SAMN05660330_00870</name>
</gene>
<sequence>MKKIIAATILIVGLAAGAASAHNNGWFGMYGHNNGHMMGGDRYGMHNYHHGCSGATWSGGHQWSNGVNQKFMEDTVALRKALNDKRFEYGEALRDPDISRDNLARLEQDIFDLESQIRGEMQ</sequence>
<evidence type="ECO:0008006" key="4">
    <source>
        <dbReference type="Google" id="ProtNLM"/>
    </source>
</evidence>
<name>A0A1H0LVM2_9BACT</name>
<keyword evidence="1" id="KW-0732">Signal</keyword>
<dbReference type="EMBL" id="FNJI01000005">
    <property type="protein sequence ID" value="SDO72111.1"/>
    <property type="molecule type" value="Genomic_DNA"/>
</dbReference>
<accession>A0A1H0LVM2</accession>
<dbReference type="RefSeq" id="WP_092220153.1">
    <property type="nucleotide sequence ID" value="NZ_FNJI01000005.1"/>
</dbReference>
<protein>
    <recommendedName>
        <fullName evidence="4">Zinc resistance-associated protein</fullName>
    </recommendedName>
</protein>
<proteinExistence type="predicted"/>
<feature type="chain" id="PRO_5011793423" description="Zinc resistance-associated protein" evidence="1">
    <location>
        <begin position="22"/>
        <end position="122"/>
    </location>
</feature>
<keyword evidence="3" id="KW-1185">Reference proteome</keyword>
<organism evidence="2 3">
    <name type="scientific">Desulforhopalus singaporensis</name>
    <dbReference type="NCBI Taxonomy" id="91360"/>
    <lineage>
        <taxon>Bacteria</taxon>
        <taxon>Pseudomonadati</taxon>
        <taxon>Thermodesulfobacteriota</taxon>
        <taxon>Desulfobulbia</taxon>
        <taxon>Desulfobulbales</taxon>
        <taxon>Desulfocapsaceae</taxon>
        <taxon>Desulforhopalus</taxon>
    </lineage>
</organism>
<dbReference type="AlphaFoldDB" id="A0A1H0LVM2"/>
<evidence type="ECO:0000256" key="1">
    <source>
        <dbReference type="SAM" id="SignalP"/>
    </source>
</evidence>
<dbReference type="Proteomes" id="UP000199073">
    <property type="component" value="Unassembled WGS sequence"/>
</dbReference>